<proteinExistence type="predicted"/>
<gene>
    <name evidence="1" type="ORF">B2J69_09765</name>
</gene>
<evidence type="ECO:0000313" key="2">
    <source>
        <dbReference type="Proteomes" id="UP000192769"/>
    </source>
</evidence>
<organism evidence="1 2">
    <name type="scientific">Pantoea latae</name>
    <dbReference type="NCBI Taxonomy" id="1964541"/>
    <lineage>
        <taxon>Bacteria</taxon>
        <taxon>Pseudomonadati</taxon>
        <taxon>Pseudomonadota</taxon>
        <taxon>Gammaproteobacteria</taxon>
        <taxon>Enterobacterales</taxon>
        <taxon>Erwiniaceae</taxon>
        <taxon>Pantoea</taxon>
    </lineage>
</organism>
<evidence type="ECO:0000313" key="1">
    <source>
        <dbReference type="EMBL" id="OQP34062.1"/>
    </source>
</evidence>
<reference evidence="1 2" key="1">
    <citation type="submission" date="2017-02" db="EMBL/GenBank/DDBJ databases">
        <title>Whole genome shotgun sequence of Pantoea agglomerans strain AS1 isolated from a cycad, Zamia floridana in Central Florida, USA.</title>
        <authorList>
            <person name="Lata P."/>
            <person name="Govindarajan S."/>
            <person name="Qi F."/>
            <person name="Li J.-L."/>
            <person name="Maurya S.K."/>
            <person name="Sahoo M.K."/>
        </authorList>
    </citation>
    <scope>NUCLEOTIDE SEQUENCE [LARGE SCALE GENOMIC DNA]</scope>
    <source>
        <strain evidence="1 2">AS1</strain>
    </source>
</reference>
<dbReference type="Gene3D" id="1.10.238.160">
    <property type="match status" value="1"/>
</dbReference>
<accession>A0A1V9DJM2</accession>
<dbReference type="AlphaFoldDB" id="A0A1V9DJM2"/>
<dbReference type="EMBL" id="MWUE01000014">
    <property type="protein sequence ID" value="OQP34062.1"/>
    <property type="molecule type" value="Genomic_DNA"/>
</dbReference>
<sequence>MELRDDTLVDLKFIMADTGFRKTFIYDRIKDGTLCRPYKISGRSRWKYSDYVNFRNRLIGHHSG</sequence>
<dbReference type="OrthoDB" id="6540549at2"/>
<dbReference type="Proteomes" id="UP000192769">
    <property type="component" value="Unassembled WGS sequence"/>
</dbReference>
<keyword evidence="2" id="KW-1185">Reference proteome</keyword>
<name>A0A1V9DJM2_9GAMM</name>
<dbReference type="RefSeq" id="WP_081138807.1">
    <property type="nucleotide sequence ID" value="NZ_MWUE01000014.1"/>
</dbReference>
<protein>
    <submittedName>
        <fullName evidence="1">Excisionase</fullName>
    </submittedName>
</protein>
<comment type="caution">
    <text evidence="1">The sequence shown here is derived from an EMBL/GenBank/DDBJ whole genome shotgun (WGS) entry which is preliminary data.</text>
</comment>